<dbReference type="InterPro" id="IPR011251">
    <property type="entry name" value="Luciferase-like_dom"/>
</dbReference>
<gene>
    <name evidence="3" type="ORF">HYZ11_04585</name>
</gene>
<evidence type="ECO:0000256" key="1">
    <source>
        <dbReference type="ARBA" id="ARBA00023002"/>
    </source>
</evidence>
<organism evidence="3 4">
    <name type="scientific">Tectimicrobiota bacterium</name>
    <dbReference type="NCBI Taxonomy" id="2528274"/>
    <lineage>
        <taxon>Bacteria</taxon>
        <taxon>Pseudomonadati</taxon>
        <taxon>Nitrospinota/Tectimicrobiota group</taxon>
        <taxon>Candidatus Tectimicrobiota</taxon>
    </lineage>
</organism>
<dbReference type="InterPro" id="IPR050564">
    <property type="entry name" value="F420-G6PD/mer"/>
</dbReference>
<keyword evidence="1" id="KW-0560">Oxidoreductase</keyword>
<comment type="caution">
    <text evidence="3">The sequence shown here is derived from an EMBL/GenBank/DDBJ whole genome shotgun (WGS) entry which is preliminary data.</text>
</comment>
<feature type="domain" description="Luciferase-like" evidence="2">
    <location>
        <begin position="5"/>
        <end position="258"/>
    </location>
</feature>
<dbReference type="SUPFAM" id="SSF51679">
    <property type="entry name" value="Bacterial luciferase-like"/>
    <property type="match status" value="1"/>
</dbReference>
<evidence type="ECO:0000313" key="3">
    <source>
        <dbReference type="EMBL" id="MBI3126861.1"/>
    </source>
</evidence>
<dbReference type="Pfam" id="PF00296">
    <property type="entry name" value="Bac_luciferase"/>
    <property type="match status" value="1"/>
</dbReference>
<evidence type="ECO:0000259" key="2">
    <source>
        <dbReference type="Pfam" id="PF00296"/>
    </source>
</evidence>
<dbReference type="AlphaFoldDB" id="A0A932HZW9"/>
<protein>
    <submittedName>
        <fullName evidence="3">LLM class flavin-dependent oxidoreductase</fullName>
    </submittedName>
</protein>
<name>A0A932HZW9_UNCTE</name>
<dbReference type="Gene3D" id="3.20.20.30">
    <property type="entry name" value="Luciferase-like domain"/>
    <property type="match status" value="1"/>
</dbReference>
<dbReference type="Proteomes" id="UP000782312">
    <property type="component" value="Unassembled WGS sequence"/>
</dbReference>
<proteinExistence type="predicted"/>
<reference evidence="3" key="1">
    <citation type="submission" date="2020-07" db="EMBL/GenBank/DDBJ databases">
        <title>Huge and variable diversity of episymbiotic CPR bacteria and DPANN archaea in groundwater ecosystems.</title>
        <authorList>
            <person name="He C.Y."/>
            <person name="Keren R."/>
            <person name="Whittaker M."/>
            <person name="Farag I.F."/>
            <person name="Doudna J."/>
            <person name="Cate J.H.D."/>
            <person name="Banfield J.F."/>
        </authorList>
    </citation>
    <scope>NUCLEOTIDE SEQUENCE</scope>
    <source>
        <strain evidence="3">NC_groundwater_763_Ag_S-0.2um_68_21</strain>
    </source>
</reference>
<dbReference type="GO" id="GO:0016705">
    <property type="term" value="F:oxidoreductase activity, acting on paired donors, with incorporation or reduction of molecular oxygen"/>
    <property type="evidence" value="ECO:0007669"/>
    <property type="project" value="InterPro"/>
</dbReference>
<dbReference type="EMBL" id="JACPUR010000013">
    <property type="protein sequence ID" value="MBI3126861.1"/>
    <property type="molecule type" value="Genomic_DNA"/>
</dbReference>
<evidence type="ECO:0000313" key="4">
    <source>
        <dbReference type="Proteomes" id="UP000782312"/>
    </source>
</evidence>
<dbReference type="PANTHER" id="PTHR43244">
    <property type="match status" value="1"/>
</dbReference>
<dbReference type="InterPro" id="IPR036661">
    <property type="entry name" value="Luciferase-like_sf"/>
</dbReference>
<dbReference type="PANTHER" id="PTHR43244:SF1">
    <property type="entry name" value="5,10-METHYLENETETRAHYDROMETHANOPTERIN REDUCTASE"/>
    <property type="match status" value="1"/>
</dbReference>
<sequence length="319" mass="35378">MARFHFGYLLPTRGVVVQAKGAGADCRPIFDLARKAEALGLDSVWLGDSVLAKPRLESYTTWAAVLASTKRVKVGTAVLLAALRHPVMLAQALSTLDCMAPGRVLPGLGVGRPDLKFEFETLGVPINERARRFTETVEILKLLLRDPKADYEGRHFSFKGVELEPRPMTPGGPPIWISSNLVESGLKRVARLADGWITNSITAGLYRQCWEKILAYAGEAGRRAEAERMPQCLYVTMNINPDAKKAERECGEFLSKYYHKTFEEVRKQLLVVMGDGPRVEAELRGYIEAGATVFVVRFAGGSQEEQLENFVSELLPRLN</sequence>
<accession>A0A932HZW9</accession>